<keyword evidence="6" id="KW-0805">Transcription regulation</keyword>
<evidence type="ECO:0000256" key="10">
    <source>
        <dbReference type="ARBA" id="ARBA00030803"/>
    </source>
</evidence>
<dbReference type="AlphaFoldDB" id="A0A4R5C7E1"/>
<gene>
    <name evidence="14" type="ORF">E1298_04590</name>
</gene>
<evidence type="ECO:0000259" key="12">
    <source>
        <dbReference type="Pfam" id="PF10099"/>
    </source>
</evidence>
<dbReference type="PANTHER" id="PTHR37461:SF1">
    <property type="entry name" value="ANTI-SIGMA-K FACTOR RSKA"/>
    <property type="match status" value="1"/>
</dbReference>
<keyword evidence="3" id="KW-1003">Cell membrane</keyword>
<evidence type="ECO:0000313" key="14">
    <source>
        <dbReference type="EMBL" id="TDD95658.1"/>
    </source>
</evidence>
<evidence type="ECO:0000256" key="1">
    <source>
        <dbReference type="ARBA" id="ARBA00004167"/>
    </source>
</evidence>
<comment type="caution">
    <text evidence="14">The sequence shown here is derived from an EMBL/GenBank/DDBJ whole genome shotgun (WGS) entry which is preliminary data.</text>
</comment>
<evidence type="ECO:0000256" key="2">
    <source>
        <dbReference type="ARBA" id="ARBA00004236"/>
    </source>
</evidence>
<evidence type="ECO:0000256" key="11">
    <source>
        <dbReference type="SAM" id="Phobius"/>
    </source>
</evidence>
<dbReference type="EMBL" id="SMKU01000010">
    <property type="protein sequence ID" value="TDD95658.1"/>
    <property type="molecule type" value="Genomic_DNA"/>
</dbReference>
<dbReference type="RefSeq" id="WP_131889483.1">
    <property type="nucleotide sequence ID" value="NZ_SMKU01000010.1"/>
</dbReference>
<proteinExistence type="predicted"/>
<evidence type="ECO:0000256" key="4">
    <source>
        <dbReference type="ARBA" id="ARBA00022692"/>
    </source>
</evidence>
<evidence type="ECO:0000256" key="7">
    <source>
        <dbReference type="ARBA" id="ARBA00023136"/>
    </source>
</evidence>
<keyword evidence="7 11" id="KW-0472">Membrane</keyword>
<dbReference type="Gene3D" id="1.10.10.1320">
    <property type="entry name" value="Anti-sigma factor, zinc-finger domain"/>
    <property type="match status" value="1"/>
</dbReference>
<feature type="domain" description="Anti-sigma-K factor RskA N-terminal" evidence="13">
    <location>
        <begin position="9"/>
        <end position="50"/>
    </location>
</feature>
<dbReference type="PANTHER" id="PTHR37461">
    <property type="entry name" value="ANTI-SIGMA-K FACTOR RSKA"/>
    <property type="match status" value="1"/>
</dbReference>
<comment type="subcellular location">
    <subcellularLocation>
        <location evidence="2">Cell membrane</location>
    </subcellularLocation>
    <subcellularLocation>
        <location evidence="1">Membrane</location>
        <topology evidence="1">Single-pass membrane protein</topology>
    </subcellularLocation>
</comment>
<evidence type="ECO:0000256" key="6">
    <source>
        <dbReference type="ARBA" id="ARBA00023015"/>
    </source>
</evidence>
<keyword evidence="15" id="KW-1185">Reference proteome</keyword>
<keyword evidence="5 11" id="KW-1133">Transmembrane helix</keyword>
<keyword evidence="8" id="KW-0804">Transcription</keyword>
<evidence type="ECO:0000256" key="8">
    <source>
        <dbReference type="ARBA" id="ARBA00023163"/>
    </source>
</evidence>
<organism evidence="14 15">
    <name type="scientific">Actinomadura rubrisoli</name>
    <dbReference type="NCBI Taxonomy" id="2530368"/>
    <lineage>
        <taxon>Bacteria</taxon>
        <taxon>Bacillati</taxon>
        <taxon>Actinomycetota</taxon>
        <taxon>Actinomycetes</taxon>
        <taxon>Streptosporangiales</taxon>
        <taxon>Thermomonosporaceae</taxon>
        <taxon>Actinomadura</taxon>
    </lineage>
</organism>
<evidence type="ECO:0000256" key="9">
    <source>
        <dbReference type="ARBA" id="ARBA00029829"/>
    </source>
</evidence>
<protein>
    <recommendedName>
        <fullName evidence="10">Regulator of SigK</fullName>
    </recommendedName>
    <alternativeName>
        <fullName evidence="9">Sigma-K anti-sigma factor RskA</fullName>
    </alternativeName>
</protein>
<feature type="transmembrane region" description="Helical" evidence="11">
    <location>
        <begin position="97"/>
        <end position="116"/>
    </location>
</feature>
<name>A0A4R5C7E1_9ACTN</name>
<keyword evidence="4 11" id="KW-0812">Transmembrane</keyword>
<dbReference type="InterPro" id="IPR041916">
    <property type="entry name" value="Anti_sigma_zinc_sf"/>
</dbReference>
<evidence type="ECO:0000256" key="5">
    <source>
        <dbReference type="ARBA" id="ARBA00022989"/>
    </source>
</evidence>
<dbReference type="Pfam" id="PF10099">
    <property type="entry name" value="RskA_C"/>
    <property type="match status" value="1"/>
</dbReference>
<dbReference type="GO" id="GO:0016989">
    <property type="term" value="F:sigma factor antagonist activity"/>
    <property type="evidence" value="ECO:0007669"/>
    <property type="project" value="TreeGrafter"/>
</dbReference>
<dbReference type="InterPro" id="IPR053877">
    <property type="entry name" value="RskA_N"/>
</dbReference>
<feature type="domain" description="Anti-sigma K factor RskA C-terminal" evidence="12">
    <location>
        <begin position="101"/>
        <end position="234"/>
    </location>
</feature>
<evidence type="ECO:0000256" key="3">
    <source>
        <dbReference type="ARBA" id="ARBA00022475"/>
    </source>
</evidence>
<dbReference type="InterPro" id="IPR018764">
    <property type="entry name" value="RskA_C"/>
</dbReference>
<dbReference type="InterPro" id="IPR051474">
    <property type="entry name" value="Anti-sigma-K/W_factor"/>
</dbReference>
<dbReference type="Proteomes" id="UP000294513">
    <property type="component" value="Unassembled WGS sequence"/>
</dbReference>
<accession>A0A4R5C7E1</accession>
<evidence type="ECO:0000313" key="15">
    <source>
        <dbReference type="Proteomes" id="UP000294513"/>
    </source>
</evidence>
<dbReference type="GO" id="GO:0006417">
    <property type="term" value="P:regulation of translation"/>
    <property type="evidence" value="ECO:0007669"/>
    <property type="project" value="TreeGrafter"/>
</dbReference>
<reference evidence="14 15" key="1">
    <citation type="submission" date="2019-03" db="EMBL/GenBank/DDBJ databases">
        <title>Draft genome sequences of novel Actinobacteria.</title>
        <authorList>
            <person name="Sahin N."/>
            <person name="Ay H."/>
            <person name="Saygin H."/>
        </authorList>
    </citation>
    <scope>NUCLEOTIDE SEQUENCE [LARGE SCALE GENOMIC DNA]</scope>
    <source>
        <strain evidence="14 15">H3C3</strain>
    </source>
</reference>
<dbReference type="Pfam" id="PF22618">
    <property type="entry name" value="RskA_N"/>
    <property type="match status" value="1"/>
</dbReference>
<dbReference type="GO" id="GO:0005886">
    <property type="term" value="C:plasma membrane"/>
    <property type="evidence" value="ECO:0007669"/>
    <property type="project" value="UniProtKB-SubCell"/>
</dbReference>
<sequence>MTHASPAVHALAGAYALDGLSETERRQFEDHLGECDECAQEVRGLRETAARLGVAAAVPAPAGLRARVLADVARTRQTPPYPEAGARFRMGRSAPRLLAVAAAACLVIAVAFGVVAQRADQRADRLQASRDRVHSVLSAPDARAVTGPVGTGGQGTVVVSRQRNRAVVVMAGLPSAPTARTYELWLMGAGAPRPAGLMRRASGPVVLEDVGAATQVGLTIEPAAGSRAPTTPPIFAAALPG</sequence>
<dbReference type="OrthoDB" id="153510at2"/>
<evidence type="ECO:0000259" key="13">
    <source>
        <dbReference type="Pfam" id="PF22618"/>
    </source>
</evidence>